<reference evidence="1 2" key="1">
    <citation type="submission" date="2015-09" db="EMBL/GenBank/DDBJ databases">
        <authorList>
            <consortium name="Pathogen Informatics"/>
        </authorList>
    </citation>
    <scope>NUCLEOTIDE SEQUENCE [LARGE SCALE GENOMIC DNA]</scope>
    <source>
        <strain evidence="1 2">2789STDY5608854</strain>
    </source>
</reference>
<sequence length="80" mass="8559">MAAEVHLLRGGEIADVEGALPRPADKGGLRVLQLPGQGPHEPLLREIRLPQQGHAGLIAGEAPGGKGVRYKQFHIQFPHC</sequence>
<dbReference type="EMBL" id="CYZT01000387">
    <property type="protein sequence ID" value="CUP52669.1"/>
    <property type="molecule type" value="Genomic_DNA"/>
</dbReference>
<name>A0A174P3G9_FLAPL</name>
<organism evidence="1 2">
    <name type="scientific">Flavonifractor plautii</name>
    <name type="common">Fusobacterium plautii</name>
    <dbReference type="NCBI Taxonomy" id="292800"/>
    <lineage>
        <taxon>Bacteria</taxon>
        <taxon>Bacillati</taxon>
        <taxon>Bacillota</taxon>
        <taxon>Clostridia</taxon>
        <taxon>Eubacteriales</taxon>
        <taxon>Oscillospiraceae</taxon>
        <taxon>Flavonifractor</taxon>
    </lineage>
</organism>
<accession>A0A174P3G9</accession>
<gene>
    <name evidence="1" type="ORF">ERS852411_03254</name>
</gene>
<dbReference type="AlphaFoldDB" id="A0A174P3G9"/>
<dbReference type="Proteomes" id="UP000095746">
    <property type="component" value="Unassembled WGS sequence"/>
</dbReference>
<evidence type="ECO:0000313" key="2">
    <source>
        <dbReference type="Proteomes" id="UP000095746"/>
    </source>
</evidence>
<evidence type="ECO:0000313" key="1">
    <source>
        <dbReference type="EMBL" id="CUP52669.1"/>
    </source>
</evidence>
<protein>
    <submittedName>
        <fullName evidence="1">Uncharacterized protein</fullName>
    </submittedName>
</protein>
<proteinExistence type="predicted"/>